<evidence type="ECO:0000256" key="8">
    <source>
        <dbReference type="ARBA" id="ARBA00033428"/>
    </source>
</evidence>
<evidence type="ECO:0000256" key="1">
    <source>
        <dbReference type="ARBA" id="ARBA00002356"/>
    </source>
</evidence>
<feature type="domain" description="Orotidine 5'-phosphate decarboxylase" evidence="11">
    <location>
        <begin position="15"/>
        <end position="112"/>
    </location>
</feature>
<dbReference type="AlphaFoldDB" id="A0A523S5Q0"/>
<reference evidence="12 13" key="1">
    <citation type="submission" date="2019-03" db="EMBL/GenBank/DDBJ databases">
        <title>Metabolic potential of uncultured bacteria and archaea associated with petroleum seepage in deep-sea sediments.</title>
        <authorList>
            <person name="Dong X."/>
            <person name="Hubert C."/>
        </authorList>
    </citation>
    <scope>NUCLEOTIDE SEQUENCE [LARGE SCALE GENOMIC DNA]</scope>
    <source>
        <strain evidence="12">E44_bin7</strain>
    </source>
</reference>
<keyword evidence="7" id="KW-0456">Lyase</keyword>
<dbReference type="SUPFAM" id="SSF51366">
    <property type="entry name" value="Ribulose-phoshate binding barrel"/>
    <property type="match status" value="1"/>
</dbReference>
<dbReference type="InterPro" id="IPR013785">
    <property type="entry name" value="Aldolase_TIM"/>
</dbReference>
<evidence type="ECO:0000256" key="10">
    <source>
        <dbReference type="PIRSR" id="PIRSR614732-2"/>
    </source>
</evidence>
<evidence type="ECO:0000256" key="7">
    <source>
        <dbReference type="ARBA" id="ARBA00023239"/>
    </source>
</evidence>
<dbReference type="InterPro" id="IPR011060">
    <property type="entry name" value="RibuloseP-bd_barrel"/>
</dbReference>
<dbReference type="Pfam" id="PF00215">
    <property type="entry name" value="OMPdecase"/>
    <property type="match status" value="1"/>
</dbReference>
<dbReference type="EC" id="4.1.1.23" evidence="3"/>
<feature type="active site" description="For OMPdecase activity" evidence="9">
    <location>
        <position position="70"/>
    </location>
</feature>
<dbReference type="EMBL" id="SOKJ01000008">
    <property type="protein sequence ID" value="TET13385.1"/>
    <property type="molecule type" value="Genomic_DNA"/>
</dbReference>
<comment type="function">
    <text evidence="1">Catalyzes the decarboxylation of orotidine 5'-monophosphate (OMP) to uridine 5'-monophosphate (UMP).</text>
</comment>
<organism evidence="12 13">
    <name type="scientific">Aerophobetes bacterium</name>
    <dbReference type="NCBI Taxonomy" id="2030807"/>
    <lineage>
        <taxon>Bacteria</taxon>
        <taxon>Candidatus Aerophobota</taxon>
    </lineage>
</organism>
<sequence length="112" mass="12402">MSPCCGREMMEAKERLILALDVDTQAEVETLVEELSDFVGFFKVGHRLFTRYGPKIIEVIKKKGAKVFYDAKFYDISSVVEKAAAVVAELGVDMFTLHTLGGSEMLHAALKA</sequence>
<dbReference type="GO" id="GO:0005829">
    <property type="term" value="C:cytosol"/>
    <property type="evidence" value="ECO:0007669"/>
    <property type="project" value="TreeGrafter"/>
</dbReference>
<evidence type="ECO:0000256" key="4">
    <source>
        <dbReference type="ARBA" id="ARBA00021923"/>
    </source>
</evidence>
<feature type="active site" description="For OMPdecase activity" evidence="9">
    <location>
        <position position="75"/>
    </location>
</feature>
<dbReference type="GO" id="GO:0006207">
    <property type="term" value="P:'de novo' pyrimidine nucleobase biosynthetic process"/>
    <property type="evidence" value="ECO:0007669"/>
    <property type="project" value="InterPro"/>
</dbReference>
<feature type="active site" description="For OMPdecase activity" evidence="9">
    <location>
        <position position="72"/>
    </location>
</feature>
<accession>A0A523S5Q0</accession>
<comment type="pathway">
    <text evidence="2">Pyrimidine metabolism; UMP biosynthesis via de novo pathway; UMP from orotate: step 2/2.</text>
</comment>
<evidence type="ECO:0000256" key="9">
    <source>
        <dbReference type="PIRSR" id="PIRSR614732-1"/>
    </source>
</evidence>
<evidence type="ECO:0000256" key="2">
    <source>
        <dbReference type="ARBA" id="ARBA00004861"/>
    </source>
</evidence>
<evidence type="ECO:0000256" key="6">
    <source>
        <dbReference type="ARBA" id="ARBA00022975"/>
    </source>
</evidence>
<evidence type="ECO:0000313" key="13">
    <source>
        <dbReference type="Proteomes" id="UP000316360"/>
    </source>
</evidence>
<proteinExistence type="predicted"/>
<gene>
    <name evidence="12" type="ORF">E3J84_00125</name>
</gene>
<dbReference type="Gene3D" id="3.20.20.70">
    <property type="entry name" value="Aldolase class I"/>
    <property type="match status" value="1"/>
</dbReference>
<feature type="non-terminal residue" evidence="12">
    <location>
        <position position="112"/>
    </location>
</feature>
<dbReference type="InterPro" id="IPR014732">
    <property type="entry name" value="OMPdecase"/>
</dbReference>
<dbReference type="UniPathway" id="UPA00070">
    <property type="reaction ID" value="UER00120"/>
</dbReference>
<name>A0A523S5Q0_UNCAE</name>
<protein>
    <recommendedName>
        <fullName evidence="4">Orotidine 5'-phosphate decarboxylase</fullName>
        <ecNumber evidence="3">4.1.1.23</ecNumber>
    </recommendedName>
    <alternativeName>
        <fullName evidence="8">OMP decarboxylase</fullName>
    </alternativeName>
</protein>
<feature type="binding site" evidence="10">
    <location>
        <position position="21"/>
    </location>
    <ligand>
        <name>substrate</name>
    </ligand>
</feature>
<dbReference type="SMART" id="SM00934">
    <property type="entry name" value="OMPdecase"/>
    <property type="match status" value="1"/>
</dbReference>
<evidence type="ECO:0000259" key="11">
    <source>
        <dbReference type="SMART" id="SM00934"/>
    </source>
</evidence>
<evidence type="ECO:0000256" key="5">
    <source>
        <dbReference type="ARBA" id="ARBA00022793"/>
    </source>
</evidence>
<dbReference type="GO" id="GO:0004590">
    <property type="term" value="F:orotidine-5'-phosphate decarboxylase activity"/>
    <property type="evidence" value="ECO:0007669"/>
    <property type="project" value="UniProtKB-EC"/>
</dbReference>
<evidence type="ECO:0000313" key="12">
    <source>
        <dbReference type="EMBL" id="TET13385.1"/>
    </source>
</evidence>
<dbReference type="GO" id="GO:0044205">
    <property type="term" value="P:'de novo' UMP biosynthetic process"/>
    <property type="evidence" value="ECO:0007669"/>
    <property type="project" value="UniProtKB-UniPathway"/>
</dbReference>
<dbReference type="InterPro" id="IPR001754">
    <property type="entry name" value="OMPdeCOase_dom"/>
</dbReference>
<comment type="caution">
    <text evidence="12">The sequence shown here is derived from an EMBL/GenBank/DDBJ whole genome shotgun (WGS) entry which is preliminary data.</text>
</comment>
<dbReference type="Proteomes" id="UP000316360">
    <property type="component" value="Unassembled WGS sequence"/>
</dbReference>
<keyword evidence="5" id="KW-0210">Decarboxylase</keyword>
<dbReference type="PANTHER" id="PTHR32119">
    <property type="entry name" value="OROTIDINE 5'-PHOSPHATE DECARBOXYLASE"/>
    <property type="match status" value="1"/>
</dbReference>
<dbReference type="PANTHER" id="PTHR32119:SF2">
    <property type="entry name" value="OROTIDINE 5'-PHOSPHATE DECARBOXYLASE"/>
    <property type="match status" value="1"/>
</dbReference>
<feature type="binding site" evidence="10">
    <location>
        <position position="43"/>
    </location>
    <ligand>
        <name>substrate</name>
    </ligand>
</feature>
<evidence type="ECO:0000256" key="3">
    <source>
        <dbReference type="ARBA" id="ARBA00012321"/>
    </source>
</evidence>
<keyword evidence="6" id="KW-0665">Pyrimidine biosynthesis</keyword>